<dbReference type="EMBL" id="MG846442">
    <property type="protein sequence ID" value="AXL64656.1"/>
    <property type="molecule type" value="Genomic_DNA"/>
</dbReference>
<keyword evidence="3" id="KW-1185">Reference proteome</keyword>
<dbReference type="GeneID" id="80533853"/>
<dbReference type="KEGG" id="vg:80533853"/>
<dbReference type="Proteomes" id="UP000501517">
    <property type="component" value="Segment"/>
</dbReference>
<organism evidence="2 3">
    <name type="scientific">Chicken chapparvovirus 2</name>
    <dbReference type="NCBI Taxonomy" id="2109367"/>
    <lineage>
        <taxon>Viruses</taxon>
        <taxon>Monodnaviria</taxon>
        <taxon>Shotokuvirae</taxon>
        <taxon>Cossaviricota</taxon>
        <taxon>Quintoviricetes</taxon>
        <taxon>Piccovirales</taxon>
        <taxon>Parvoviridae</taxon>
        <taxon>Hamaparvovirinae</taxon>
        <taxon>Chaphamaparvovirus</taxon>
        <taxon>Chaphamaparvovirus galliform2</taxon>
    </lineage>
</organism>
<feature type="compositionally biased region" description="Basic and acidic residues" evidence="1">
    <location>
        <begin position="541"/>
        <end position="557"/>
    </location>
</feature>
<accession>A0A346BLQ3</accession>
<sequence>MTETIKFQNVYMTYIDNNPYQYPSIEVANMIQGTIYDAIEVNTGWHIIPNFLWRQCIIPRQWDSLVRNCEAYCVKGIKGTIFNPIPITHNISLQRTSLFSAFNNCTYAMTYTDDKYETDWFPWNTLERKKQLHLSQREGLVWTGTQTDAQHHTPTRYQWPIYSWRKPYCRNLFDDNWSQGKSGQAGVYDTDATTSLADSHQAIPNGVFWDPFNCADEIGELRAGKNSIEFSWAPADCDANKFFNLDWLAAYSTWTVDGPFQGEGRPWTLYKTIDMDPGNFATYGLAMSQSQSNTSSQPKKYQDYTVPNMFNMPIMPTTQFWIEIKNSIVDWYGESSQQQSGTMTWFKKPDKYWSGTEYEACTYPPQQWFCKGIPIYDAGNNPIKTTTQVSFRIEITLEGRKRRSAYFAPTYGPTSGDQLYYQHNSKGIFQPACIRYRTGGRRRAWQNMNTPQAFGSSTENKNNIDRYPRQDCYQWKYDATNVGEIQYNQHHRPVGIGDDTSANHPTRTVKNIEKIRVTWSRDTDSTEIHMDDEEEQSQPKPEPRKRSHDIMKLMHLK</sequence>
<evidence type="ECO:0000256" key="1">
    <source>
        <dbReference type="SAM" id="MobiDB-lite"/>
    </source>
</evidence>
<proteinExistence type="predicted"/>
<reference evidence="2 3" key="1">
    <citation type="submission" date="2018-01" db="EMBL/GenBank/DDBJ databases">
        <title>A case-control study in search for viruses in malabsorption syndrome affected and healthy chickens.</title>
        <authorList>
            <person name="Lima D.A."/>
            <person name="Roehe P.M."/>
        </authorList>
    </citation>
    <scope>NUCLEOTIDE SEQUENCE [LARGE SCALE GENOMIC DNA]</scope>
    <source>
        <strain evidence="2 3">RS/BR/15/2S</strain>
    </source>
</reference>
<dbReference type="RefSeq" id="YP_010796384.1">
    <property type="nucleotide sequence ID" value="NC_076004.1"/>
</dbReference>
<evidence type="ECO:0000313" key="3">
    <source>
        <dbReference type="Proteomes" id="UP000501517"/>
    </source>
</evidence>
<protein>
    <submittedName>
        <fullName evidence="2">Capsid protein</fullName>
    </submittedName>
</protein>
<name>A0A346BLQ3_9VIRU</name>
<feature type="compositionally biased region" description="Basic and acidic residues" evidence="1">
    <location>
        <begin position="520"/>
        <end position="529"/>
    </location>
</feature>
<feature type="region of interest" description="Disordered" evidence="1">
    <location>
        <begin position="520"/>
        <end position="557"/>
    </location>
</feature>
<evidence type="ECO:0000313" key="2">
    <source>
        <dbReference type="EMBL" id="AXL64656.1"/>
    </source>
</evidence>